<name>A0A144A5Q1_ECOLX</name>
<proteinExistence type="predicted"/>
<dbReference type="AlphaFoldDB" id="A0A144A5Q1"/>
<protein>
    <submittedName>
        <fullName evidence="1">Uncharacterized protein</fullName>
    </submittedName>
</protein>
<reference evidence="1" key="1">
    <citation type="submission" date="2016-02" db="EMBL/GenBank/DDBJ databases">
        <authorList>
            <person name="Wen L."/>
            <person name="He K."/>
            <person name="Yang H."/>
        </authorList>
    </citation>
    <scope>NUCLEOTIDE SEQUENCE</scope>
    <source>
        <strain evidence="1">I1-34</strain>
        <plasmid evidence="1">pI1-34TF</plasmid>
    </source>
</reference>
<accession>A0A144A5Q1</accession>
<dbReference type="EMBL" id="FJVF01000003">
    <property type="protein sequence ID" value="CZU15674.1"/>
    <property type="molecule type" value="Genomic_DNA"/>
</dbReference>
<reference evidence="1" key="2">
    <citation type="submission" date="2016-04" db="EMBL/GenBank/DDBJ databases">
        <title>Characterisation of E. coli isolates and blaCTX-M harbouring plasmids isolated from dairy cattle in the UK.</title>
        <authorList>
            <person name="Boinett C.J."/>
            <person name="AbuOun M."/>
            <person name="Woodward M.J."/>
            <person name="Anjum M.F."/>
        </authorList>
    </citation>
    <scope>NUCLEOTIDE SEQUENCE</scope>
    <source>
        <strain evidence="1">I1-34</strain>
        <plasmid evidence="1">pI1-34TF</plasmid>
    </source>
</reference>
<sequence length="106" mass="12023">MDTQRNTARQFGAQHVIEGLHNGLIRPIDGDGFQHKAHRGVIHEQTGFLVVITVRQQTAELREAHFAQNFIGLCGFVRQFQCCDEGVNRLSDGLKWVIHMNSLVEK</sequence>
<geneLocation type="plasmid" evidence="1">
    <name>pI1-34TF</name>
</geneLocation>
<evidence type="ECO:0000313" key="1">
    <source>
        <dbReference type="EMBL" id="CZU15674.1"/>
    </source>
</evidence>
<keyword evidence="1" id="KW-0614">Plasmid</keyword>
<gene>
    <name evidence="1" type="primary">pI1-34TF_00028</name>
</gene>
<organism evidence="1">
    <name type="scientific">Escherichia coli</name>
    <dbReference type="NCBI Taxonomy" id="562"/>
    <lineage>
        <taxon>Bacteria</taxon>
        <taxon>Pseudomonadati</taxon>
        <taxon>Pseudomonadota</taxon>
        <taxon>Gammaproteobacteria</taxon>
        <taxon>Enterobacterales</taxon>
        <taxon>Enterobacteriaceae</taxon>
        <taxon>Escherichia</taxon>
    </lineage>
</organism>